<dbReference type="PANTHER" id="PTHR13887">
    <property type="entry name" value="GLUTATHIONE S-TRANSFERASE KAPPA"/>
    <property type="match status" value="1"/>
</dbReference>
<feature type="domain" description="DSBA-like thioredoxin" evidence="1">
    <location>
        <begin position="20"/>
        <end position="197"/>
    </location>
</feature>
<evidence type="ECO:0000313" key="2">
    <source>
        <dbReference type="EMBL" id="KAK5632513.1"/>
    </source>
</evidence>
<name>A0AAN7ZBA0_9PEZI</name>
<accession>A0AAN7ZBA0</accession>
<dbReference type="Gene3D" id="3.40.30.10">
    <property type="entry name" value="Glutaredoxin"/>
    <property type="match status" value="1"/>
</dbReference>
<dbReference type="InterPro" id="IPR001853">
    <property type="entry name" value="DSBA-like_thioredoxin_dom"/>
</dbReference>
<organism evidence="2 3">
    <name type="scientific">Xylaria bambusicola</name>
    <dbReference type="NCBI Taxonomy" id="326684"/>
    <lineage>
        <taxon>Eukaryota</taxon>
        <taxon>Fungi</taxon>
        <taxon>Dikarya</taxon>
        <taxon>Ascomycota</taxon>
        <taxon>Pezizomycotina</taxon>
        <taxon>Sordariomycetes</taxon>
        <taxon>Xylariomycetidae</taxon>
        <taxon>Xylariales</taxon>
        <taxon>Xylariaceae</taxon>
        <taxon>Xylaria</taxon>
    </lineage>
</organism>
<dbReference type="SUPFAM" id="SSF52833">
    <property type="entry name" value="Thioredoxin-like"/>
    <property type="match status" value="1"/>
</dbReference>
<gene>
    <name evidence="2" type="ORF">RRF57_008227</name>
</gene>
<dbReference type="EMBL" id="JAWHQM010000025">
    <property type="protein sequence ID" value="KAK5632513.1"/>
    <property type="molecule type" value="Genomic_DNA"/>
</dbReference>
<dbReference type="Proteomes" id="UP001305414">
    <property type="component" value="Unassembled WGS sequence"/>
</dbReference>
<dbReference type="GO" id="GO:0016491">
    <property type="term" value="F:oxidoreductase activity"/>
    <property type="evidence" value="ECO:0007669"/>
    <property type="project" value="InterPro"/>
</dbReference>
<dbReference type="AlphaFoldDB" id="A0AAN7ZBA0"/>
<reference evidence="2 3" key="1">
    <citation type="submission" date="2023-10" db="EMBL/GenBank/DDBJ databases">
        <title>Draft genome sequence of Xylaria bambusicola isolate GMP-LS, the root and basal stem rot pathogen of sugarcane in Indonesia.</title>
        <authorList>
            <person name="Selvaraj P."/>
            <person name="Muralishankar V."/>
            <person name="Muruganantham S."/>
            <person name="Sp S."/>
            <person name="Haryani S."/>
            <person name="Lau K.J.X."/>
            <person name="Naqvi N.I."/>
        </authorList>
    </citation>
    <scope>NUCLEOTIDE SEQUENCE [LARGE SCALE GENOMIC DNA]</scope>
    <source>
        <strain evidence="2">GMP-LS</strain>
    </source>
</reference>
<protein>
    <recommendedName>
        <fullName evidence="1">DSBA-like thioredoxin domain-containing protein</fullName>
    </recommendedName>
</protein>
<keyword evidence="3" id="KW-1185">Reference proteome</keyword>
<dbReference type="Pfam" id="PF01323">
    <property type="entry name" value="DSBA"/>
    <property type="match status" value="1"/>
</dbReference>
<evidence type="ECO:0000259" key="1">
    <source>
        <dbReference type="Pfam" id="PF01323"/>
    </source>
</evidence>
<proteinExistence type="predicted"/>
<dbReference type="PANTHER" id="PTHR13887:SF41">
    <property type="entry name" value="THIOREDOXIN SUPERFAMILY PROTEIN"/>
    <property type="match status" value="1"/>
</dbReference>
<evidence type="ECO:0000313" key="3">
    <source>
        <dbReference type="Proteomes" id="UP001305414"/>
    </source>
</evidence>
<sequence length="225" mass="25026">MDQAITLYKKVYPNARHDVFTVTWEAYYLDASAPLQGISFEERQLQKLVSSNPDASPEETRDLAARFRERLTSIGREVGVAFSFRGKIGNTRSAHRAIEYSRTCSAVDAQDRFVMALFAAYFEGEADITSHADLADVAESVGLDRAEMLAWLNSGKGGEEVDEQDRAARGMGLKGVPHFTVRGRRVDGAQDVQDFLELFVKIKEEEQEQVTRVDTGRAAGSKITI</sequence>
<dbReference type="InterPro" id="IPR036249">
    <property type="entry name" value="Thioredoxin-like_sf"/>
</dbReference>
<comment type="caution">
    <text evidence="2">The sequence shown here is derived from an EMBL/GenBank/DDBJ whole genome shotgun (WGS) entry which is preliminary data.</text>
</comment>